<keyword evidence="3 6" id="KW-0812">Transmembrane</keyword>
<keyword evidence="5 6" id="KW-0472">Membrane</keyword>
<evidence type="ECO:0000256" key="4">
    <source>
        <dbReference type="ARBA" id="ARBA00022989"/>
    </source>
</evidence>
<dbReference type="OrthoDB" id="9784202at2"/>
<dbReference type="GO" id="GO:0015171">
    <property type="term" value="F:amino acid transmembrane transporter activity"/>
    <property type="evidence" value="ECO:0007669"/>
    <property type="project" value="TreeGrafter"/>
</dbReference>
<dbReference type="PIRSF" id="PIRSF006324">
    <property type="entry name" value="LeuE"/>
    <property type="match status" value="1"/>
</dbReference>
<evidence type="ECO:0000256" key="3">
    <source>
        <dbReference type="ARBA" id="ARBA00022692"/>
    </source>
</evidence>
<feature type="transmembrane region" description="Helical" evidence="6">
    <location>
        <begin position="146"/>
        <end position="166"/>
    </location>
</feature>
<evidence type="ECO:0000256" key="1">
    <source>
        <dbReference type="ARBA" id="ARBA00004651"/>
    </source>
</evidence>
<feature type="transmembrane region" description="Helical" evidence="6">
    <location>
        <begin position="36"/>
        <end position="61"/>
    </location>
</feature>
<keyword evidence="4 6" id="KW-1133">Transmembrane helix</keyword>
<gene>
    <name evidence="7" type="ORF">ADA01nite_29640</name>
</gene>
<proteinExistence type="predicted"/>
<sequence length="208" mass="23036">MFVEVFLVGILAGISPGPDFFVVMKNSLNFGVRVGVATAIGIACALIVHIAYTVMGFAFLLQQSTGLFYAIQLAGALYLLWLGFGALTAASGGETFTPGTLAEKKRTLQGFRDGFLCNVLNPKAALFFLSVFSQFLTPDTSSAVRWIYGIEIIVAVALWFVTLSFLVSSARFRKFYERYRVWFDRLLGAVLLYFALRIIFTFVFGRLL</sequence>
<dbReference type="GO" id="GO:0005886">
    <property type="term" value="C:plasma membrane"/>
    <property type="evidence" value="ECO:0007669"/>
    <property type="project" value="UniProtKB-SubCell"/>
</dbReference>
<dbReference type="Pfam" id="PF01810">
    <property type="entry name" value="LysE"/>
    <property type="match status" value="1"/>
</dbReference>
<evidence type="ECO:0000256" key="5">
    <source>
        <dbReference type="ARBA" id="ARBA00023136"/>
    </source>
</evidence>
<keyword evidence="2" id="KW-1003">Cell membrane</keyword>
<name>A0A511V990_9BACL</name>
<protein>
    <submittedName>
        <fullName evidence="7">Lysine transporter LysE</fullName>
    </submittedName>
</protein>
<dbReference type="RefSeq" id="WP_146811036.1">
    <property type="nucleotide sequence ID" value="NZ_BJXX01000136.1"/>
</dbReference>
<comment type="caution">
    <text evidence="7">The sequence shown here is derived from an EMBL/GenBank/DDBJ whole genome shotgun (WGS) entry which is preliminary data.</text>
</comment>
<dbReference type="Proteomes" id="UP000321157">
    <property type="component" value="Unassembled WGS sequence"/>
</dbReference>
<evidence type="ECO:0000256" key="6">
    <source>
        <dbReference type="SAM" id="Phobius"/>
    </source>
</evidence>
<evidence type="ECO:0000256" key="2">
    <source>
        <dbReference type="ARBA" id="ARBA00022475"/>
    </source>
</evidence>
<feature type="transmembrane region" description="Helical" evidence="6">
    <location>
        <begin position="6"/>
        <end position="24"/>
    </location>
</feature>
<feature type="transmembrane region" description="Helical" evidence="6">
    <location>
        <begin position="186"/>
        <end position="205"/>
    </location>
</feature>
<dbReference type="PANTHER" id="PTHR30086">
    <property type="entry name" value="ARGININE EXPORTER PROTEIN ARGO"/>
    <property type="match status" value="1"/>
</dbReference>
<dbReference type="AlphaFoldDB" id="A0A511V990"/>
<evidence type="ECO:0000313" key="8">
    <source>
        <dbReference type="Proteomes" id="UP000321157"/>
    </source>
</evidence>
<accession>A0A511V990</accession>
<reference evidence="7 8" key="1">
    <citation type="submission" date="2019-07" db="EMBL/GenBank/DDBJ databases">
        <title>Whole genome shotgun sequence of Aneurinibacillus danicus NBRC 102444.</title>
        <authorList>
            <person name="Hosoyama A."/>
            <person name="Uohara A."/>
            <person name="Ohji S."/>
            <person name="Ichikawa N."/>
        </authorList>
    </citation>
    <scope>NUCLEOTIDE SEQUENCE [LARGE SCALE GENOMIC DNA]</scope>
    <source>
        <strain evidence="7 8">NBRC 102444</strain>
    </source>
</reference>
<evidence type="ECO:0000313" key="7">
    <source>
        <dbReference type="EMBL" id="GEN35504.1"/>
    </source>
</evidence>
<dbReference type="EMBL" id="BJXX01000136">
    <property type="protein sequence ID" value="GEN35504.1"/>
    <property type="molecule type" value="Genomic_DNA"/>
</dbReference>
<dbReference type="PANTHER" id="PTHR30086:SF21">
    <property type="entry name" value="TRANSPORT PROTEIN"/>
    <property type="match status" value="1"/>
</dbReference>
<comment type="subcellular location">
    <subcellularLocation>
        <location evidence="1">Cell membrane</location>
        <topology evidence="1">Multi-pass membrane protein</topology>
    </subcellularLocation>
</comment>
<organism evidence="7 8">
    <name type="scientific">Aneurinibacillus danicus</name>
    <dbReference type="NCBI Taxonomy" id="267746"/>
    <lineage>
        <taxon>Bacteria</taxon>
        <taxon>Bacillati</taxon>
        <taxon>Bacillota</taxon>
        <taxon>Bacilli</taxon>
        <taxon>Bacillales</taxon>
        <taxon>Paenibacillaceae</taxon>
        <taxon>Aneurinibacillus group</taxon>
        <taxon>Aneurinibacillus</taxon>
    </lineage>
</organism>
<feature type="transmembrane region" description="Helical" evidence="6">
    <location>
        <begin position="67"/>
        <end position="93"/>
    </location>
</feature>
<keyword evidence="8" id="KW-1185">Reference proteome</keyword>
<dbReference type="InterPro" id="IPR001123">
    <property type="entry name" value="LeuE-type"/>
</dbReference>
<feature type="transmembrane region" description="Helical" evidence="6">
    <location>
        <begin position="114"/>
        <end position="134"/>
    </location>
</feature>